<reference evidence="1" key="1">
    <citation type="submission" date="2021-06" db="EMBL/GenBank/DDBJ databases">
        <authorList>
            <person name="Kallberg Y."/>
            <person name="Tangrot J."/>
            <person name="Rosling A."/>
        </authorList>
    </citation>
    <scope>NUCLEOTIDE SEQUENCE</scope>
    <source>
        <strain evidence="1">MA461A</strain>
    </source>
</reference>
<proteinExistence type="predicted"/>
<gene>
    <name evidence="1" type="ORF">RPERSI_LOCUS30521</name>
</gene>
<organism evidence="1 2">
    <name type="scientific">Racocetra persica</name>
    <dbReference type="NCBI Taxonomy" id="160502"/>
    <lineage>
        <taxon>Eukaryota</taxon>
        <taxon>Fungi</taxon>
        <taxon>Fungi incertae sedis</taxon>
        <taxon>Mucoromycota</taxon>
        <taxon>Glomeromycotina</taxon>
        <taxon>Glomeromycetes</taxon>
        <taxon>Diversisporales</taxon>
        <taxon>Gigasporaceae</taxon>
        <taxon>Racocetra</taxon>
    </lineage>
</organism>
<accession>A0ACA9SF88</accession>
<evidence type="ECO:0000313" key="1">
    <source>
        <dbReference type="EMBL" id="CAG8838032.1"/>
    </source>
</evidence>
<name>A0ACA9SF88_9GLOM</name>
<feature type="non-terminal residue" evidence="1">
    <location>
        <position position="103"/>
    </location>
</feature>
<sequence length="103" mass="11921">MQTHFEERVAEKYNRALQRGELSFIESKVAHIKDKGIEFEIRLAPSLAKKTTGNLRTTDELQKPKADPFLPYNQDLFVQEHGKHNILLNKFCVVPHHLIIATK</sequence>
<dbReference type="EMBL" id="CAJVQC010119307">
    <property type="protein sequence ID" value="CAG8838032.1"/>
    <property type="molecule type" value="Genomic_DNA"/>
</dbReference>
<comment type="caution">
    <text evidence="1">The sequence shown here is derived from an EMBL/GenBank/DDBJ whole genome shotgun (WGS) entry which is preliminary data.</text>
</comment>
<dbReference type="Proteomes" id="UP000789920">
    <property type="component" value="Unassembled WGS sequence"/>
</dbReference>
<protein>
    <submittedName>
        <fullName evidence="1">27561_t:CDS:1</fullName>
    </submittedName>
</protein>
<evidence type="ECO:0000313" key="2">
    <source>
        <dbReference type="Proteomes" id="UP000789920"/>
    </source>
</evidence>
<keyword evidence="2" id="KW-1185">Reference proteome</keyword>